<reference evidence="3 4" key="2">
    <citation type="submission" date="2020-06" db="EMBL/GenBank/DDBJ databases">
        <title>Complete Genome Sequence of Clostridium muelleri sp. nov. P21T, an Acid-Alcohol Producing Acetogen Isolated from Old Hay.</title>
        <authorList>
            <person name="Duncan K.E."/>
            <person name="Tanner R.S."/>
        </authorList>
    </citation>
    <scope>NUCLEOTIDE SEQUENCE [LARGE SCALE GENOMIC DNA]</scope>
    <source>
        <strain evidence="3 4">P21</strain>
    </source>
</reference>
<evidence type="ECO:0000259" key="2">
    <source>
        <dbReference type="Pfam" id="PF02374"/>
    </source>
</evidence>
<feature type="domain" description="ArsA/GET3 Anion-transporting ATPase-like" evidence="2">
    <location>
        <begin position="10"/>
        <end position="97"/>
    </location>
</feature>
<dbReference type="SUPFAM" id="SSF57997">
    <property type="entry name" value="Tropomyosin"/>
    <property type="match status" value="1"/>
</dbReference>
<organism evidence="3 4">
    <name type="scientific">Clostridium muellerianum</name>
    <dbReference type="NCBI Taxonomy" id="2716538"/>
    <lineage>
        <taxon>Bacteria</taxon>
        <taxon>Bacillati</taxon>
        <taxon>Bacillota</taxon>
        <taxon>Clostridia</taxon>
        <taxon>Eubacteriales</taxon>
        <taxon>Clostridiaceae</taxon>
        <taxon>Clostridium</taxon>
    </lineage>
</organism>
<evidence type="ECO:0000313" key="3">
    <source>
        <dbReference type="EMBL" id="NMM61462.1"/>
    </source>
</evidence>
<sequence length="104" mass="12365">MENELLLKAMGNLLDKKLEPIYQRLDSIDEHLDKMDKRSDKMDERLDKMDKQLDNLERVQNEIKTTQTTIVRFITEADSEFVKLEEKTRDIDKLKKVINISNVK</sequence>
<comment type="caution">
    <text evidence="3">The sequence shown here is derived from an EMBL/GenBank/DDBJ whole genome shotgun (WGS) entry which is preliminary data.</text>
</comment>
<protein>
    <recommendedName>
        <fullName evidence="2">ArsA/GET3 Anion-transporting ATPase-like domain-containing protein</fullName>
    </recommendedName>
</protein>
<evidence type="ECO:0000313" key="4">
    <source>
        <dbReference type="Proteomes" id="UP000537131"/>
    </source>
</evidence>
<gene>
    <name evidence="3" type="ORF">HBE96_01840</name>
</gene>
<dbReference type="AlphaFoldDB" id="A0A7Y0EDK6"/>
<keyword evidence="1" id="KW-0175">Coiled coil</keyword>
<proteinExistence type="predicted"/>
<reference evidence="3 4" key="1">
    <citation type="submission" date="2020-04" db="EMBL/GenBank/DDBJ databases">
        <authorList>
            <person name="Doyle D.A."/>
        </authorList>
    </citation>
    <scope>NUCLEOTIDE SEQUENCE [LARGE SCALE GENOMIC DNA]</scope>
    <source>
        <strain evidence="3 4">P21</strain>
    </source>
</reference>
<keyword evidence="4" id="KW-1185">Reference proteome</keyword>
<name>A0A7Y0EDK6_9CLOT</name>
<dbReference type="Proteomes" id="UP000537131">
    <property type="component" value="Unassembled WGS sequence"/>
</dbReference>
<evidence type="ECO:0000256" key="1">
    <source>
        <dbReference type="SAM" id="Coils"/>
    </source>
</evidence>
<feature type="coiled-coil region" evidence="1">
    <location>
        <begin position="32"/>
        <end position="69"/>
    </location>
</feature>
<accession>A0A7Y0EDK6</accession>
<dbReference type="Pfam" id="PF02374">
    <property type="entry name" value="ArsA_ATPase"/>
    <property type="match status" value="1"/>
</dbReference>
<dbReference type="InterPro" id="IPR025723">
    <property type="entry name" value="ArsA/GET3_ATPase-like"/>
</dbReference>
<dbReference type="Gene3D" id="3.90.20.10">
    <property type="match status" value="1"/>
</dbReference>
<dbReference type="EMBL" id="JABBNI010000004">
    <property type="protein sequence ID" value="NMM61462.1"/>
    <property type="molecule type" value="Genomic_DNA"/>
</dbReference>
<dbReference type="RefSeq" id="WP_169296066.1">
    <property type="nucleotide sequence ID" value="NZ_JABBNI010000004.1"/>
</dbReference>